<dbReference type="InterPro" id="IPR000551">
    <property type="entry name" value="MerR-type_HTH_dom"/>
</dbReference>
<dbReference type="PROSITE" id="PS50937">
    <property type="entry name" value="HTH_MERR_2"/>
    <property type="match status" value="1"/>
</dbReference>
<evidence type="ECO:0000256" key="1">
    <source>
        <dbReference type="ARBA" id="ARBA00023125"/>
    </source>
</evidence>
<evidence type="ECO:0000256" key="3">
    <source>
        <dbReference type="SAM" id="MobiDB-lite"/>
    </source>
</evidence>
<organism evidence="5 6">
    <name type="scientific">Saccharopolyspora gloriosae</name>
    <dbReference type="NCBI Taxonomy" id="455344"/>
    <lineage>
        <taxon>Bacteria</taxon>
        <taxon>Bacillati</taxon>
        <taxon>Actinomycetota</taxon>
        <taxon>Actinomycetes</taxon>
        <taxon>Pseudonocardiales</taxon>
        <taxon>Pseudonocardiaceae</taxon>
        <taxon>Saccharopolyspora</taxon>
    </lineage>
</organism>
<keyword evidence="2" id="KW-0175">Coiled coil</keyword>
<evidence type="ECO:0000256" key="2">
    <source>
        <dbReference type="SAM" id="Coils"/>
    </source>
</evidence>
<dbReference type="Proteomes" id="UP000580474">
    <property type="component" value="Unassembled WGS sequence"/>
</dbReference>
<dbReference type="EMBL" id="JACHIV010000001">
    <property type="protein sequence ID" value="MBB5068808.1"/>
    <property type="molecule type" value="Genomic_DNA"/>
</dbReference>
<name>A0A840NEZ9_9PSEU</name>
<feature type="domain" description="HTH merR-type" evidence="4">
    <location>
        <begin position="20"/>
        <end position="89"/>
    </location>
</feature>
<evidence type="ECO:0000259" key="4">
    <source>
        <dbReference type="PROSITE" id="PS50937"/>
    </source>
</evidence>
<dbReference type="Gene3D" id="1.10.1660.10">
    <property type="match status" value="1"/>
</dbReference>
<feature type="region of interest" description="Disordered" evidence="3">
    <location>
        <begin position="1"/>
        <end position="20"/>
    </location>
</feature>
<dbReference type="SMART" id="SM00422">
    <property type="entry name" value="HTH_MERR"/>
    <property type="match status" value="1"/>
</dbReference>
<dbReference type="GO" id="GO:0003677">
    <property type="term" value="F:DNA binding"/>
    <property type="evidence" value="ECO:0007669"/>
    <property type="project" value="UniProtKB-KW"/>
</dbReference>
<protein>
    <submittedName>
        <fullName evidence="5">DNA-binding transcriptional MerR regulator</fullName>
    </submittedName>
</protein>
<evidence type="ECO:0000313" key="5">
    <source>
        <dbReference type="EMBL" id="MBB5068808.1"/>
    </source>
</evidence>
<evidence type="ECO:0000313" key="6">
    <source>
        <dbReference type="Proteomes" id="UP000580474"/>
    </source>
</evidence>
<accession>A0A840NEZ9</accession>
<feature type="coiled-coil region" evidence="2">
    <location>
        <begin position="83"/>
        <end position="117"/>
    </location>
</feature>
<gene>
    <name evidence="5" type="ORF">BJ969_001896</name>
</gene>
<sequence>MPEELDGSVPSPKHEGEPVGWSTRQVAELAGTTLKTVRHYHKIGLLNEPERAANGYKQYGVTHLIRLLRIRRLVDLGVPLSDIAAVEEAGENAEQTLRALDAELAASIDRQQRMRQELAVLLEHRTSGEVPTGFDAFAREMSDADRSFLLICAQILGPAEMAALQELHAAPRTPVDEEFDALPADASDEARQQLAERFAPEVIQQLADHPSLQNPVARVKGGEALASSAVGRGLVELYNPAQVDVLIRLHALIEDHRG</sequence>
<dbReference type="AlphaFoldDB" id="A0A840NEZ9"/>
<dbReference type="InterPro" id="IPR047057">
    <property type="entry name" value="MerR_fam"/>
</dbReference>
<keyword evidence="1 5" id="KW-0238">DNA-binding</keyword>
<dbReference type="PANTHER" id="PTHR30204:SF93">
    <property type="entry name" value="HTH MERR-TYPE DOMAIN-CONTAINING PROTEIN"/>
    <property type="match status" value="1"/>
</dbReference>
<dbReference type="Pfam" id="PF13411">
    <property type="entry name" value="MerR_1"/>
    <property type="match status" value="1"/>
</dbReference>
<dbReference type="SUPFAM" id="SSF46955">
    <property type="entry name" value="Putative DNA-binding domain"/>
    <property type="match status" value="1"/>
</dbReference>
<comment type="caution">
    <text evidence="5">The sequence shown here is derived from an EMBL/GenBank/DDBJ whole genome shotgun (WGS) entry which is preliminary data.</text>
</comment>
<dbReference type="PANTHER" id="PTHR30204">
    <property type="entry name" value="REDOX-CYCLING DRUG-SENSING TRANSCRIPTIONAL ACTIVATOR SOXR"/>
    <property type="match status" value="1"/>
</dbReference>
<dbReference type="RefSeq" id="WP_221315762.1">
    <property type="nucleotide sequence ID" value="NZ_JACHIV010000001.1"/>
</dbReference>
<proteinExistence type="predicted"/>
<keyword evidence="6" id="KW-1185">Reference proteome</keyword>
<dbReference type="InterPro" id="IPR009061">
    <property type="entry name" value="DNA-bd_dom_put_sf"/>
</dbReference>
<dbReference type="GO" id="GO:0003700">
    <property type="term" value="F:DNA-binding transcription factor activity"/>
    <property type="evidence" value="ECO:0007669"/>
    <property type="project" value="InterPro"/>
</dbReference>
<reference evidence="5 6" key="1">
    <citation type="submission" date="2020-08" db="EMBL/GenBank/DDBJ databases">
        <title>Sequencing the genomes of 1000 actinobacteria strains.</title>
        <authorList>
            <person name="Klenk H.-P."/>
        </authorList>
    </citation>
    <scope>NUCLEOTIDE SEQUENCE [LARGE SCALE GENOMIC DNA]</scope>
    <source>
        <strain evidence="5 6">DSM 45582</strain>
    </source>
</reference>